<name>A0A8J3A6P6_9PROT</name>
<keyword evidence="1" id="KW-1133">Transmembrane helix</keyword>
<dbReference type="EMBL" id="BMGZ01000004">
    <property type="protein sequence ID" value="GGI01432.1"/>
    <property type="molecule type" value="Genomic_DNA"/>
</dbReference>
<keyword evidence="5" id="KW-1185">Reference proteome</keyword>
<dbReference type="Proteomes" id="UP000621856">
    <property type="component" value="Unassembled WGS sequence"/>
</dbReference>
<evidence type="ECO:0000313" key="5">
    <source>
        <dbReference type="Proteomes" id="UP000818603"/>
    </source>
</evidence>
<comment type="caution">
    <text evidence="2">The sequence shown here is derived from an EMBL/GenBank/DDBJ whole genome shotgun (WGS) entry which is preliminary data.</text>
</comment>
<reference evidence="2" key="3">
    <citation type="submission" date="2020-09" db="EMBL/GenBank/DDBJ databases">
        <authorList>
            <person name="Sun Q."/>
            <person name="Zhou Y."/>
        </authorList>
    </citation>
    <scope>NUCLEOTIDE SEQUENCE</scope>
    <source>
        <strain evidence="2">CGMCC 1.14984</strain>
    </source>
</reference>
<proteinExistence type="predicted"/>
<keyword evidence="1" id="KW-0812">Transmembrane</keyword>
<accession>A0A8J3A6P6</accession>
<evidence type="ECO:0000256" key="1">
    <source>
        <dbReference type="SAM" id="Phobius"/>
    </source>
</evidence>
<evidence type="ECO:0000313" key="4">
    <source>
        <dbReference type="Proteomes" id="UP000621856"/>
    </source>
</evidence>
<sequence length="199" mass="23365">MPYALMQSGLPEKLSQAWEAFWSFAMSFDGSSFILLIITAVGLGIGIWQTSQNMLRTQKTEQAQLYFEIATRWSAVLQKLYVVRAAPPPSLQELEQYYDNCADFMTTSQWKDEYRMICNFFEDLGLLVYNKNIPIDIIRVLVTVSNDDYILMKPVLDYLRKCYRHDIYSFWNYLLKEAEKTKPIRPFKGELYEPDQTKS</sequence>
<evidence type="ECO:0000313" key="3">
    <source>
        <dbReference type="EMBL" id="NHK29606.1"/>
    </source>
</evidence>
<gene>
    <name evidence="3" type="ORF">FF098_016990</name>
    <name evidence="2" type="ORF">GCM10011355_32060</name>
</gene>
<organism evidence="2 4">
    <name type="scientific">Aquisalinus luteolus</name>
    <dbReference type="NCBI Taxonomy" id="1566827"/>
    <lineage>
        <taxon>Bacteria</taxon>
        <taxon>Pseudomonadati</taxon>
        <taxon>Pseudomonadota</taxon>
        <taxon>Alphaproteobacteria</taxon>
        <taxon>Parvularculales</taxon>
        <taxon>Parvularculaceae</taxon>
        <taxon>Aquisalinus</taxon>
    </lineage>
</organism>
<feature type="transmembrane region" description="Helical" evidence="1">
    <location>
        <begin position="20"/>
        <end position="48"/>
    </location>
</feature>
<reference evidence="3 5" key="2">
    <citation type="submission" date="2020-02" db="EMBL/GenBank/DDBJ databases">
        <title>Genome sequence of Parvularcula flava strain NH6-79.</title>
        <authorList>
            <person name="Abdul Karim M.H."/>
            <person name="Lam M.Q."/>
            <person name="Chen S.J."/>
            <person name="Yahya A."/>
            <person name="Shahir S."/>
            <person name="Shamsir M.S."/>
            <person name="Chong C.S."/>
        </authorList>
    </citation>
    <scope>NUCLEOTIDE SEQUENCE [LARGE SCALE GENOMIC DNA]</scope>
    <source>
        <strain evidence="3 5">NH6-79</strain>
    </source>
</reference>
<evidence type="ECO:0000313" key="2">
    <source>
        <dbReference type="EMBL" id="GGI01432.1"/>
    </source>
</evidence>
<dbReference type="RefSeq" id="WP_155142827.1">
    <property type="nucleotide sequence ID" value="NZ_BMGZ01000004.1"/>
</dbReference>
<dbReference type="Proteomes" id="UP000818603">
    <property type="component" value="Unassembled WGS sequence"/>
</dbReference>
<keyword evidence="1" id="KW-0472">Membrane</keyword>
<protein>
    <submittedName>
        <fullName evidence="2">Uncharacterized protein</fullName>
    </submittedName>
</protein>
<dbReference type="EMBL" id="VCJR02000006">
    <property type="protein sequence ID" value="NHK29606.1"/>
    <property type="molecule type" value="Genomic_DNA"/>
</dbReference>
<dbReference type="AlphaFoldDB" id="A0A8J3A6P6"/>
<reference evidence="2" key="1">
    <citation type="journal article" date="2014" name="Int. J. Syst. Evol. Microbiol.">
        <title>Complete genome sequence of Corynebacterium casei LMG S-19264T (=DSM 44701T), isolated from a smear-ripened cheese.</title>
        <authorList>
            <consortium name="US DOE Joint Genome Institute (JGI-PGF)"/>
            <person name="Walter F."/>
            <person name="Albersmeier A."/>
            <person name="Kalinowski J."/>
            <person name="Ruckert C."/>
        </authorList>
    </citation>
    <scope>NUCLEOTIDE SEQUENCE</scope>
    <source>
        <strain evidence="2">CGMCC 1.14984</strain>
    </source>
</reference>